<organism evidence="12 13">
    <name type="scientific">Microbacterium maritypicum MF109</name>
    <dbReference type="NCBI Taxonomy" id="1333857"/>
    <lineage>
        <taxon>Bacteria</taxon>
        <taxon>Bacillati</taxon>
        <taxon>Actinomycetota</taxon>
        <taxon>Actinomycetes</taxon>
        <taxon>Micrococcales</taxon>
        <taxon>Microbacteriaceae</taxon>
        <taxon>Microbacterium</taxon>
    </lineage>
</organism>
<evidence type="ECO:0000256" key="8">
    <source>
        <dbReference type="ARBA" id="ARBA00025702"/>
    </source>
</evidence>
<dbReference type="SUPFAM" id="SSF54849">
    <property type="entry name" value="GroEL-intermediate domain like"/>
    <property type="match status" value="1"/>
</dbReference>
<comment type="caution">
    <text evidence="12">The sequence shown here is derived from an EMBL/GenBank/DDBJ whole genome shotgun (WGS) entry which is preliminary data.</text>
</comment>
<dbReference type="InterPro" id="IPR001844">
    <property type="entry name" value="Cpn60/GroEL"/>
</dbReference>
<dbReference type="GO" id="GO:0005524">
    <property type="term" value="F:ATP binding"/>
    <property type="evidence" value="ECO:0007669"/>
    <property type="project" value="UniProtKB-UniRule"/>
</dbReference>
<feature type="binding site" evidence="9">
    <location>
        <position position="493"/>
    </location>
    <ligand>
        <name>ATP</name>
        <dbReference type="ChEBI" id="CHEBI:30616"/>
    </ligand>
</feature>
<evidence type="ECO:0000313" key="13">
    <source>
        <dbReference type="Proteomes" id="UP000016033"/>
    </source>
</evidence>
<evidence type="ECO:0000256" key="2">
    <source>
        <dbReference type="ARBA" id="ARBA00004241"/>
    </source>
</evidence>
<dbReference type="RefSeq" id="WP_021199053.1">
    <property type="nucleotide sequence ID" value="NZ_ATAO01000113.1"/>
</dbReference>
<dbReference type="EMBL" id="ATAO01000113">
    <property type="protein sequence ID" value="EQM81775.1"/>
    <property type="molecule type" value="Genomic_DNA"/>
</dbReference>
<keyword evidence="9" id="KW-0963">Cytoplasm</keyword>
<evidence type="ECO:0000256" key="10">
    <source>
        <dbReference type="RuleBase" id="RU000418"/>
    </source>
</evidence>
<accession>T5KTW5</accession>
<evidence type="ECO:0000256" key="6">
    <source>
        <dbReference type="ARBA" id="ARBA00023186"/>
    </source>
</evidence>
<evidence type="ECO:0000256" key="7">
    <source>
        <dbReference type="ARBA" id="ARBA00023235"/>
    </source>
</evidence>
<dbReference type="GO" id="GO:0042026">
    <property type="term" value="P:protein refolding"/>
    <property type="evidence" value="ECO:0007669"/>
    <property type="project" value="UniProtKB-UniRule"/>
</dbReference>
<gene>
    <name evidence="9" type="primary">groEL</name>
    <name evidence="9" type="synonym">groL</name>
    <name evidence="12" type="ORF">L687_13880</name>
</gene>
<dbReference type="Proteomes" id="UP000016033">
    <property type="component" value="Unassembled WGS sequence"/>
</dbReference>
<dbReference type="NCBIfam" id="TIGR02348">
    <property type="entry name" value="GroEL"/>
    <property type="match status" value="1"/>
</dbReference>
<dbReference type="Gene3D" id="3.50.7.10">
    <property type="entry name" value="GroEL"/>
    <property type="match status" value="1"/>
</dbReference>
<keyword evidence="4 9" id="KW-0547">Nucleotide-binding</keyword>
<comment type="similarity">
    <text evidence="3 9 10">Belongs to the chaperonin (HSP60) family.</text>
</comment>
<dbReference type="InterPro" id="IPR027413">
    <property type="entry name" value="GROEL-like_equatorial_sf"/>
</dbReference>
<dbReference type="PANTHER" id="PTHR45633">
    <property type="entry name" value="60 KDA HEAT SHOCK PROTEIN, MITOCHONDRIAL"/>
    <property type="match status" value="1"/>
</dbReference>
<dbReference type="GO" id="GO:0140662">
    <property type="term" value="F:ATP-dependent protein folding chaperone"/>
    <property type="evidence" value="ECO:0007669"/>
    <property type="project" value="InterPro"/>
</dbReference>
<sequence length="539" mass="56830">MAKIIAFDEEARRGLERGLNILADAVKVTLGPRGRNVVLEKKWGAPTITNDGVSIAKEIELDDPYEKIGAELVKEVAKKTDDVAGDGTTTATVLAQALVREGLRNVAAGADPISLKRGIEKAVAAITEELLASAKEIDSKEQIAATASISAADPAIGELIAEAIDKVGKEGVVTVEESQTFGTELELTEGMRFDKGYLNPYFVTDPERQEAVFEDPYILIANQKVSNIKDLLPIVDKVIQDGKELVIIAEDVEGEALATLVLNKLKGIFKSVAVKAPGFGDRRKAQLQDIAILTGGQVITEEVGLKLENATLDLLGRARKVIVTKDETTIVEGAGEADQIEGRVTQIRREIENTDSDYDREKLQERLAKLAGGVAVIKAGAATEVELKERKHRIEDAVRNAKAAVEEGIVPGGGVALIQSGTKALDALSLTGDEATGANIVRVAIQAPLKQIALNAGLEAGVVANKVAELPAGQGLNAATGEYVDMFGAGIIDPAKVTRSALQNAASIAALFLTTEVVVADKPEKAAAPMGDPSGGMDF</sequence>
<dbReference type="CDD" id="cd03344">
    <property type="entry name" value="GroEL"/>
    <property type="match status" value="1"/>
</dbReference>
<evidence type="ECO:0000313" key="12">
    <source>
        <dbReference type="EMBL" id="EQM81775.1"/>
    </source>
</evidence>
<dbReference type="InterPro" id="IPR002423">
    <property type="entry name" value="Cpn60/GroEL/TCP-1"/>
</dbReference>
<evidence type="ECO:0000256" key="9">
    <source>
        <dbReference type="HAMAP-Rule" id="MF_00600"/>
    </source>
</evidence>
<dbReference type="GO" id="GO:0016853">
    <property type="term" value="F:isomerase activity"/>
    <property type="evidence" value="ECO:0007669"/>
    <property type="project" value="UniProtKB-KW"/>
</dbReference>
<name>T5KTW5_MICMQ</name>
<comment type="caution">
    <text evidence="9">Lacks conserved residue(s) required for the propagation of feature annotation.</text>
</comment>
<dbReference type="Gene3D" id="3.30.260.10">
    <property type="entry name" value="TCP-1-like chaperonin intermediate domain"/>
    <property type="match status" value="1"/>
</dbReference>
<feature type="binding site" evidence="9">
    <location>
        <begin position="29"/>
        <end position="32"/>
    </location>
    <ligand>
        <name>ATP</name>
        <dbReference type="ChEBI" id="CHEBI:30616"/>
    </ligand>
</feature>
<dbReference type="SUPFAM" id="SSF52029">
    <property type="entry name" value="GroEL apical domain-like"/>
    <property type="match status" value="1"/>
</dbReference>
<dbReference type="AlphaFoldDB" id="T5KTW5"/>
<dbReference type="GO" id="GO:0051082">
    <property type="term" value="F:unfolded protein binding"/>
    <property type="evidence" value="ECO:0007669"/>
    <property type="project" value="UniProtKB-UniRule"/>
</dbReference>
<evidence type="ECO:0000256" key="4">
    <source>
        <dbReference type="ARBA" id="ARBA00022741"/>
    </source>
</evidence>
<dbReference type="NCBIfam" id="NF000592">
    <property type="entry name" value="PRK00013.1"/>
    <property type="match status" value="1"/>
</dbReference>
<dbReference type="PRINTS" id="PR00298">
    <property type="entry name" value="CHAPERONIN60"/>
</dbReference>
<dbReference type="SUPFAM" id="SSF48592">
    <property type="entry name" value="GroEL equatorial domain-like"/>
    <property type="match status" value="1"/>
</dbReference>
<comment type="subcellular location">
    <subcellularLocation>
        <location evidence="2">Cell surface</location>
    </subcellularLocation>
    <subcellularLocation>
        <location evidence="9">Cytoplasm</location>
    </subcellularLocation>
    <subcellularLocation>
        <location evidence="8">Secreted</location>
        <location evidence="8">Capsule</location>
    </subcellularLocation>
    <subcellularLocation>
        <location evidence="1">Secreted</location>
        <location evidence="1">Cell wall</location>
    </subcellularLocation>
</comment>
<dbReference type="NCBIfam" id="NF009487">
    <property type="entry name" value="PRK12849.1"/>
    <property type="match status" value="1"/>
</dbReference>
<dbReference type="NCBIfam" id="NF009489">
    <property type="entry name" value="PRK12851.1"/>
    <property type="match status" value="1"/>
</dbReference>
<dbReference type="Gene3D" id="1.10.560.10">
    <property type="entry name" value="GroEL-like equatorial domain"/>
    <property type="match status" value="1"/>
</dbReference>
<proteinExistence type="inferred from homology"/>
<keyword evidence="7 9" id="KW-0413">Isomerase</keyword>
<evidence type="ECO:0000256" key="3">
    <source>
        <dbReference type="ARBA" id="ARBA00006607"/>
    </source>
</evidence>
<dbReference type="GO" id="GO:0009408">
    <property type="term" value="P:response to heat"/>
    <property type="evidence" value="ECO:0007669"/>
    <property type="project" value="UniProtKB-ARBA"/>
</dbReference>
<protein>
    <recommendedName>
        <fullName evidence="9">Chaperonin GroEL</fullName>
        <ecNumber evidence="9">5.6.1.7</ecNumber>
    </recommendedName>
    <alternativeName>
        <fullName evidence="9">60 kDa chaperonin</fullName>
    </alternativeName>
    <alternativeName>
        <fullName evidence="9">Chaperonin-60</fullName>
        <shortName evidence="9">Cpn60</shortName>
    </alternativeName>
</protein>
<evidence type="ECO:0000256" key="5">
    <source>
        <dbReference type="ARBA" id="ARBA00022840"/>
    </source>
</evidence>
<keyword evidence="6 9" id="KW-0143">Chaperone</keyword>
<dbReference type="InterPro" id="IPR027409">
    <property type="entry name" value="GroEL-like_apical_dom_sf"/>
</dbReference>
<dbReference type="HAMAP" id="MF_00600">
    <property type="entry name" value="CH60"/>
    <property type="match status" value="1"/>
</dbReference>
<feature type="binding site" evidence="9">
    <location>
        <position position="413"/>
    </location>
    <ligand>
        <name>ATP</name>
        <dbReference type="ChEBI" id="CHEBI:30616"/>
    </ligand>
</feature>
<dbReference type="GO" id="GO:0042603">
    <property type="term" value="C:capsule"/>
    <property type="evidence" value="ECO:0007669"/>
    <property type="project" value="UniProtKB-SubCell"/>
</dbReference>
<dbReference type="PROSITE" id="PS00296">
    <property type="entry name" value="CHAPERONINS_CPN60"/>
    <property type="match status" value="1"/>
</dbReference>
<dbReference type="InterPro" id="IPR027410">
    <property type="entry name" value="TCP-1-like_intermed_sf"/>
</dbReference>
<reference evidence="12 13" key="1">
    <citation type="journal article" date="2013" name="Genome Announc.">
        <title>Whole-genome sequences of five oyster-associated bacteria show potential for crude oil hydrocarbon degradation.</title>
        <authorList>
            <person name="Chauhan A."/>
            <person name="Green S."/>
            <person name="Pathak A."/>
            <person name="Thomas J."/>
            <person name="Venkatramanan R."/>
        </authorList>
    </citation>
    <scope>NUCLEOTIDE SEQUENCE [LARGE SCALE GENOMIC DNA]</scope>
    <source>
        <strain evidence="12 13">MF109</strain>
    </source>
</reference>
<dbReference type="GO" id="GO:0009986">
    <property type="term" value="C:cell surface"/>
    <property type="evidence" value="ECO:0007669"/>
    <property type="project" value="UniProtKB-SubCell"/>
</dbReference>
<feature type="binding site" evidence="9">
    <location>
        <begin position="86"/>
        <end position="90"/>
    </location>
    <ligand>
        <name>ATP</name>
        <dbReference type="ChEBI" id="CHEBI:30616"/>
    </ligand>
</feature>
<dbReference type="Pfam" id="PF00118">
    <property type="entry name" value="Cpn60_TCP1"/>
    <property type="match status" value="1"/>
</dbReference>
<dbReference type="EC" id="5.6.1.7" evidence="9"/>
<evidence type="ECO:0000256" key="11">
    <source>
        <dbReference type="RuleBase" id="RU000419"/>
    </source>
</evidence>
<dbReference type="InterPro" id="IPR018370">
    <property type="entry name" value="Chaperonin_Cpn60_CS"/>
</dbReference>
<dbReference type="GO" id="GO:0005737">
    <property type="term" value="C:cytoplasm"/>
    <property type="evidence" value="ECO:0007669"/>
    <property type="project" value="UniProtKB-SubCell"/>
</dbReference>
<evidence type="ECO:0000256" key="1">
    <source>
        <dbReference type="ARBA" id="ARBA00004191"/>
    </source>
</evidence>
<comment type="function">
    <text evidence="9 11">Together with its co-chaperonin GroES, plays an essential role in assisting protein folding. The GroEL-GroES system forms a nano-cage that allows encapsulation of the non-native substrate proteins and provides a physical environment optimized to promote and accelerate protein folding.</text>
</comment>
<dbReference type="PATRIC" id="fig|1333857.3.peg.1082"/>
<keyword evidence="5 9" id="KW-0067">ATP-binding</keyword>
<feature type="binding site" evidence="9">
    <location>
        <begin position="477"/>
        <end position="479"/>
    </location>
    <ligand>
        <name>ATP</name>
        <dbReference type="ChEBI" id="CHEBI:30616"/>
    </ligand>
</feature>
<dbReference type="NCBIfam" id="NF009488">
    <property type="entry name" value="PRK12850.1"/>
    <property type="match status" value="1"/>
</dbReference>
<dbReference type="FunFam" id="3.50.7.10:FF:000001">
    <property type="entry name" value="60 kDa chaperonin"/>
    <property type="match status" value="1"/>
</dbReference>
<comment type="subunit">
    <text evidence="9 11">Forms a cylinder of 14 subunits composed of two heptameric rings stacked back-to-back. Interacts with the co-chaperonin GroES.</text>
</comment>